<dbReference type="PROSITE" id="PS50089">
    <property type="entry name" value="ZF_RING_2"/>
    <property type="match status" value="1"/>
</dbReference>
<dbReference type="SUPFAM" id="SSF57850">
    <property type="entry name" value="RING/U-box"/>
    <property type="match status" value="1"/>
</dbReference>
<evidence type="ECO:0000313" key="5">
    <source>
        <dbReference type="Proteomes" id="UP000664203"/>
    </source>
</evidence>
<dbReference type="Pfam" id="PF00382">
    <property type="entry name" value="TFIIB"/>
    <property type="match status" value="1"/>
</dbReference>
<dbReference type="OrthoDB" id="8062037at2759"/>
<keyword evidence="1" id="KW-0863">Zinc-finger</keyword>
<evidence type="ECO:0000256" key="1">
    <source>
        <dbReference type="PROSITE-ProRule" id="PRU00175"/>
    </source>
</evidence>
<feature type="region of interest" description="Disordered" evidence="2">
    <location>
        <begin position="93"/>
        <end position="116"/>
    </location>
</feature>
<organism evidence="4 5">
    <name type="scientific">Alectoria fallacina</name>
    <dbReference type="NCBI Taxonomy" id="1903189"/>
    <lineage>
        <taxon>Eukaryota</taxon>
        <taxon>Fungi</taxon>
        <taxon>Dikarya</taxon>
        <taxon>Ascomycota</taxon>
        <taxon>Pezizomycotina</taxon>
        <taxon>Lecanoromycetes</taxon>
        <taxon>OSLEUM clade</taxon>
        <taxon>Lecanoromycetidae</taxon>
        <taxon>Lecanorales</taxon>
        <taxon>Lecanorineae</taxon>
        <taxon>Parmeliaceae</taxon>
        <taxon>Alectoria</taxon>
    </lineage>
</organism>
<reference evidence="4" key="1">
    <citation type="submission" date="2021-03" db="EMBL/GenBank/DDBJ databases">
        <authorList>
            <person name="Tagirdzhanova G."/>
        </authorList>
    </citation>
    <scope>NUCLEOTIDE SEQUENCE</scope>
</reference>
<proteinExistence type="predicted"/>
<keyword evidence="1" id="KW-0479">Metal-binding</keyword>
<sequence>MAKEFLARILTIENSVTFESSQDCIICHEKCGTLSPETGIMELEVRLPCSHTVGSACIAKWLATNNTCPLCRRTFFPQQPRPYMEHEIIQETGDEGPAHEQRRQSESDDDYLSRLTRSSESHNNPLAFALRLAHQLGLSLHTAFLALNVADSADSLTRLEHCSVNSIAAASVYIASHVLNQPRSLADIARLTNVSERSIQIVYTIIYSVRYELIDEDWRGIVGGATLAAAAEALPSLAWPPLDHEFVIDGEGDDEERVEEIHDGRPSAIGGLELVKELCFEFQGPNDRANFVWLIAQKIAEQMDGMALDWKTTNPWTIAAACSYMASYLVFNDTTLEEVAEAAGLDPALVRNTYEVMYGAREQIVQEDWFGAFAWNKEHAVFCLPAP</sequence>
<dbReference type="CDD" id="cd00043">
    <property type="entry name" value="CYCLIN_SF"/>
    <property type="match status" value="1"/>
</dbReference>
<accession>A0A8H3EJW0</accession>
<gene>
    <name evidence="4" type="ORF">ALECFALPRED_001363</name>
</gene>
<dbReference type="GO" id="GO:0008270">
    <property type="term" value="F:zinc ion binding"/>
    <property type="evidence" value="ECO:0007669"/>
    <property type="project" value="UniProtKB-KW"/>
</dbReference>
<comment type="caution">
    <text evidence="4">The sequence shown here is derived from an EMBL/GenBank/DDBJ whole genome shotgun (WGS) entry which is preliminary data.</text>
</comment>
<evidence type="ECO:0000313" key="4">
    <source>
        <dbReference type="EMBL" id="CAF9905848.1"/>
    </source>
</evidence>
<dbReference type="InterPro" id="IPR001841">
    <property type="entry name" value="Znf_RING"/>
</dbReference>
<dbReference type="SMART" id="SM00385">
    <property type="entry name" value="CYCLIN"/>
    <property type="match status" value="1"/>
</dbReference>
<dbReference type="InterPro" id="IPR036915">
    <property type="entry name" value="Cyclin-like_sf"/>
</dbReference>
<dbReference type="SUPFAM" id="SSF47954">
    <property type="entry name" value="Cyclin-like"/>
    <property type="match status" value="2"/>
</dbReference>
<dbReference type="Gene3D" id="3.30.40.10">
    <property type="entry name" value="Zinc/RING finger domain, C3HC4 (zinc finger)"/>
    <property type="match status" value="1"/>
</dbReference>
<feature type="compositionally biased region" description="Basic and acidic residues" evidence="2">
    <location>
        <begin position="96"/>
        <end position="106"/>
    </location>
</feature>
<protein>
    <recommendedName>
        <fullName evidence="3">RING-type domain-containing protein</fullName>
    </recommendedName>
</protein>
<dbReference type="Gene3D" id="1.10.472.10">
    <property type="entry name" value="Cyclin-like"/>
    <property type="match status" value="2"/>
</dbReference>
<dbReference type="EMBL" id="CAJPDR010000013">
    <property type="protein sequence ID" value="CAF9905848.1"/>
    <property type="molecule type" value="Genomic_DNA"/>
</dbReference>
<dbReference type="InterPro" id="IPR013083">
    <property type="entry name" value="Znf_RING/FYVE/PHD"/>
</dbReference>
<dbReference type="InterPro" id="IPR013150">
    <property type="entry name" value="TFIIB_cyclin"/>
</dbReference>
<evidence type="ECO:0000259" key="3">
    <source>
        <dbReference type="PROSITE" id="PS50089"/>
    </source>
</evidence>
<dbReference type="InterPro" id="IPR013763">
    <property type="entry name" value="Cyclin-like_dom"/>
</dbReference>
<keyword evidence="1" id="KW-0862">Zinc</keyword>
<feature type="domain" description="RING-type" evidence="3">
    <location>
        <begin position="24"/>
        <end position="72"/>
    </location>
</feature>
<evidence type="ECO:0000256" key="2">
    <source>
        <dbReference type="SAM" id="MobiDB-lite"/>
    </source>
</evidence>
<dbReference type="Pfam" id="PF13639">
    <property type="entry name" value="zf-RING_2"/>
    <property type="match status" value="1"/>
</dbReference>
<dbReference type="GO" id="GO:0017025">
    <property type="term" value="F:TBP-class protein binding"/>
    <property type="evidence" value="ECO:0007669"/>
    <property type="project" value="InterPro"/>
</dbReference>
<dbReference type="AlphaFoldDB" id="A0A8H3EJW0"/>
<keyword evidence="5" id="KW-1185">Reference proteome</keyword>
<dbReference type="Proteomes" id="UP000664203">
    <property type="component" value="Unassembled WGS sequence"/>
</dbReference>
<name>A0A8H3EJW0_9LECA</name>